<proteinExistence type="predicted"/>
<feature type="region of interest" description="Disordered" evidence="1">
    <location>
        <begin position="48"/>
        <end position="76"/>
    </location>
</feature>
<gene>
    <name evidence="3" type="ORF">ACFPTN_18725</name>
</gene>
<reference evidence="4" key="1">
    <citation type="journal article" date="2019" name="Int. J. Syst. Evol. Microbiol.">
        <title>The Global Catalogue of Microorganisms (GCM) 10K type strain sequencing project: providing services to taxonomists for standard genome sequencing and annotation.</title>
        <authorList>
            <consortium name="The Broad Institute Genomics Platform"/>
            <consortium name="The Broad Institute Genome Sequencing Center for Infectious Disease"/>
            <person name="Wu L."/>
            <person name="Ma J."/>
        </authorList>
    </citation>
    <scope>NUCLEOTIDE SEQUENCE [LARGE SCALE GENOMIC DNA]</scope>
    <source>
        <strain evidence="4">SHR3</strain>
    </source>
</reference>
<keyword evidence="2" id="KW-0732">Signal</keyword>
<dbReference type="EMBL" id="JBHSOG010000094">
    <property type="protein sequence ID" value="MFC5771418.1"/>
    <property type="molecule type" value="Genomic_DNA"/>
</dbReference>
<name>A0ABW1AVR0_9RHOO</name>
<evidence type="ECO:0000313" key="3">
    <source>
        <dbReference type="EMBL" id="MFC5771418.1"/>
    </source>
</evidence>
<evidence type="ECO:0000256" key="1">
    <source>
        <dbReference type="SAM" id="MobiDB-lite"/>
    </source>
</evidence>
<sequence length="329" mass="34506">MRPASRLTGQLVAFAATLFAALPSLYAQSPPTQGEAFEQGKALGRTGNAAARGTISGSTAQSTVPSYTTNPPEASYFGSPGLGTQAAARAGACASGPAADPSCTAVQFSQTNPSQRPSFSIAPTDPLLTRGRAITADPQAIAGNIAGTYSGCAVQTVTTPDRFETAICHQYRTLETLTCDKVLIVTPIQTPGCSAGQFLTRVTADPCPACIDYLAFDFSCGTNSYTMHVFTIDKGSGQVYMDLGSQDVPGSLNTQIPQTPGPSRIDGFFCYQTYYSQSCAGPNCTIGAWFYNPCQGTSYYGANTFAMPTTVSFSDTWDNQCATLEARSQ</sequence>
<feature type="compositionally biased region" description="Polar residues" evidence="1">
    <location>
        <begin position="55"/>
        <end position="72"/>
    </location>
</feature>
<evidence type="ECO:0000313" key="4">
    <source>
        <dbReference type="Proteomes" id="UP001595974"/>
    </source>
</evidence>
<comment type="caution">
    <text evidence="3">The sequence shown here is derived from an EMBL/GenBank/DDBJ whole genome shotgun (WGS) entry which is preliminary data.</text>
</comment>
<feature type="signal peptide" evidence="2">
    <location>
        <begin position="1"/>
        <end position="27"/>
    </location>
</feature>
<dbReference type="RefSeq" id="WP_096447991.1">
    <property type="nucleotide sequence ID" value="NZ_JBHSOG010000094.1"/>
</dbReference>
<keyword evidence="4" id="KW-1185">Reference proteome</keyword>
<organism evidence="3 4">
    <name type="scientific">Thauera sinica</name>
    <dbReference type="NCBI Taxonomy" id="2665146"/>
    <lineage>
        <taxon>Bacteria</taxon>
        <taxon>Pseudomonadati</taxon>
        <taxon>Pseudomonadota</taxon>
        <taxon>Betaproteobacteria</taxon>
        <taxon>Rhodocyclales</taxon>
        <taxon>Zoogloeaceae</taxon>
        <taxon>Thauera</taxon>
    </lineage>
</organism>
<feature type="chain" id="PRO_5046674862" evidence="2">
    <location>
        <begin position="28"/>
        <end position="329"/>
    </location>
</feature>
<evidence type="ECO:0000256" key="2">
    <source>
        <dbReference type="SAM" id="SignalP"/>
    </source>
</evidence>
<dbReference type="Proteomes" id="UP001595974">
    <property type="component" value="Unassembled WGS sequence"/>
</dbReference>
<accession>A0ABW1AVR0</accession>
<protein>
    <submittedName>
        <fullName evidence="3">Uncharacterized protein</fullName>
    </submittedName>
</protein>